<dbReference type="Pfam" id="PF02720">
    <property type="entry name" value="DUF222"/>
    <property type="match status" value="1"/>
</dbReference>
<dbReference type="EMBL" id="CADCUI010000037">
    <property type="protein sequence ID" value="CAA9350881.1"/>
    <property type="molecule type" value="Genomic_DNA"/>
</dbReference>
<feature type="coiled-coil region" evidence="1">
    <location>
        <begin position="52"/>
        <end position="79"/>
    </location>
</feature>
<dbReference type="InterPro" id="IPR003870">
    <property type="entry name" value="DUF222"/>
</dbReference>
<feature type="region of interest" description="Disordered" evidence="2">
    <location>
        <begin position="1"/>
        <end position="20"/>
    </location>
</feature>
<protein>
    <recommendedName>
        <fullName evidence="3">HNH nuclease domain-containing protein</fullName>
    </recommendedName>
</protein>
<feature type="compositionally biased region" description="Basic and acidic residues" evidence="2">
    <location>
        <begin position="1"/>
        <end position="12"/>
    </location>
</feature>
<dbReference type="SMART" id="SM00507">
    <property type="entry name" value="HNHc"/>
    <property type="match status" value="1"/>
</dbReference>
<reference evidence="4" key="1">
    <citation type="submission" date="2020-02" db="EMBL/GenBank/DDBJ databases">
        <authorList>
            <person name="Meier V. D."/>
        </authorList>
    </citation>
    <scope>NUCLEOTIDE SEQUENCE</scope>
    <source>
        <strain evidence="4">AVDCRST_MAG34</strain>
    </source>
</reference>
<dbReference type="CDD" id="cd00085">
    <property type="entry name" value="HNHc"/>
    <property type="match status" value="1"/>
</dbReference>
<proteinExistence type="predicted"/>
<gene>
    <name evidence="4" type="ORF">AVDCRST_MAG34-1751</name>
</gene>
<accession>A0A6J4M5N4</accession>
<evidence type="ECO:0000259" key="3">
    <source>
        <dbReference type="SMART" id="SM00507"/>
    </source>
</evidence>
<evidence type="ECO:0000256" key="2">
    <source>
        <dbReference type="SAM" id="MobiDB-lite"/>
    </source>
</evidence>
<dbReference type="AlphaFoldDB" id="A0A6J4M5N4"/>
<evidence type="ECO:0000256" key="1">
    <source>
        <dbReference type="SAM" id="Coils"/>
    </source>
</evidence>
<evidence type="ECO:0000313" key="4">
    <source>
        <dbReference type="EMBL" id="CAA9350881.1"/>
    </source>
</evidence>
<keyword evidence="1" id="KW-0175">Coiled coil</keyword>
<feature type="domain" description="HNH nuclease" evidence="3">
    <location>
        <begin position="371"/>
        <end position="423"/>
    </location>
</feature>
<name>A0A6J4M5N4_9ACTN</name>
<dbReference type="InterPro" id="IPR003615">
    <property type="entry name" value="HNH_nuc"/>
</dbReference>
<feature type="region of interest" description="Disordered" evidence="2">
    <location>
        <begin position="251"/>
        <end position="272"/>
    </location>
</feature>
<organism evidence="4">
    <name type="scientific">uncultured Nocardioidaceae bacterium</name>
    <dbReference type="NCBI Taxonomy" id="253824"/>
    <lineage>
        <taxon>Bacteria</taxon>
        <taxon>Bacillati</taxon>
        <taxon>Actinomycetota</taxon>
        <taxon>Actinomycetes</taxon>
        <taxon>Propionibacteriales</taxon>
        <taxon>Nocardioidaceae</taxon>
        <taxon>environmental samples</taxon>
    </lineage>
</organism>
<sequence>MAAEVLDSRRESGAPTPLELRDRPWHVFSGRLNARLDELAGTDVWSMDEVEAAETIVELQRAQAKLTAAQARLLAHAERVGVAELVHATSTAAWLRSQVRVTPRQAKRAVGLAKALDSGRYPATRSALAAGELMPDQAQVIVAAVDALPDRVFAEDRARGEAHLVELGRDYDARQLSRLGKHLLEVVDPEVAEQELAKRLDAEEAAAARATSFTLFDDGAGKAHGRFTMPSLHGQMLRKLLEGFANPQIPDPIARTVPARGDSSEEEPGEGLRRATCEVMGDALVRLIESYPVEKVPASGGLNATVVVTMSLESLRDGLGHATVTGADAELSGATARRLACAAGVVPAVLDGRSRVLDLGRRSRLATSAQRLAKLIEQQGFCAIDECDRPASWADAHHWKKRWSDGGTTDLDDLILICPRHHTLAHRRGRTVGPVGDGRYRIHHQT</sequence>